<name>A0A375EEL4_9BURK</name>
<dbReference type="EMBL" id="LT976981">
    <property type="protein sequence ID" value="SOZ74756.1"/>
    <property type="molecule type" value="Genomic_DNA"/>
</dbReference>
<evidence type="ECO:0000313" key="3">
    <source>
        <dbReference type="Proteomes" id="UP000256952"/>
    </source>
</evidence>
<geneLocation type="plasmid" evidence="2">
    <name>I</name>
</geneLocation>
<evidence type="ECO:0000313" key="1">
    <source>
        <dbReference type="EMBL" id="SOZ74756.1"/>
    </source>
</evidence>
<proteinExistence type="predicted"/>
<organism evidence="1 3">
    <name type="scientific">Cupriavidus taiwanensis</name>
    <dbReference type="NCBI Taxonomy" id="164546"/>
    <lineage>
        <taxon>Bacteria</taxon>
        <taxon>Pseudomonadati</taxon>
        <taxon>Pseudomonadota</taxon>
        <taxon>Betaproteobacteria</taxon>
        <taxon>Burkholderiales</taxon>
        <taxon>Burkholderiaceae</taxon>
        <taxon>Cupriavidus</taxon>
    </lineage>
</organism>
<sequence>MLIMKDAIFYYIESVINIIKQVERDQVMGPMGCSLTMERLPRPTNRHRMSLLLTVTDH</sequence>
<gene>
    <name evidence="2" type="ORF">CBM2612_P0579</name>
    <name evidence="1" type="ORF">CBM2613_P60121</name>
</gene>
<keyword evidence="1" id="KW-0614">Plasmid</keyword>
<geneLocation type="plasmid" evidence="1">
    <name>CBM2613_p</name>
</geneLocation>
<reference evidence="1" key="1">
    <citation type="submission" date="2018-01" db="EMBL/GenBank/DDBJ databases">
        <authorList>
            <person name="Clerissi C."/>
        </authorList>
    </citation>
    <scope>NUCLEOTIDE SEQUENCE</scope>
    <source>
        <strain evidence="1">Cupriavidus taiwanensis STM 8556</strain>
        <plasmid evidence="1">CBM2613_p</plasmid>
    </source>
</reference>
<protein>
    <submittedName>
        <fullName evidence="1">Uncharacterized protein</fullName>
    </submittedName>
</protein>
<reference evidence="2 3" key="2">
    <citation type="submission" date="2018-01" db="EMBL/GenBank/DDBJ databases">
        <authorList>
            <person name="Gaut B.S."/>
            <person name="Morton B.R."/>
            <person name="Clegg M.T."/>
            <person name="Duvall M.R."/>
        </authorList>
    </citation>
    <scope>NUCLEOTIDE SEQUENCE [LARGE SCALE GENOMIC DNA]</scope>
    <source>
        <strain evidence="2">Cupriavidus taiwanensis STM 8555</strain>
        <plasmid evidence="2">I</plasmid>
        <plasmid evidence="3">Plasmid cbm2613_p</plasmid>
    </source>
</reference>
<dbReference type="Proteomes" id="UP000256952">
    <property type="component" value="Plasmid CBM2613_p"/>
</dbReference>
<geneLocation type="plasmid" evidence="3">
    <name>cbm2613_p</name>
</geneLocation>
<dbReference type="AlphaFoldDB" id="A0A375EEL4"/>
<evidence type="ECO:0000313" key="2">
    <source>
        <dbReference type="EMBL" id="SPD49234.1"/>
    </source>
</evidence>
<dbReference type="EMBL" id="LT984809">
    <property type="protein sequence ID" value="SPD49234.1"/>
    <property type="molecule type" value="Genomic_DNA"/>
</dbReference>
<accession>A0A375EEL4</accession>